<dbReference type="AlphaFoldDB" id="A0A484M2U4"/>
<reference evidence="1 2" key="1">
    <citation type="submission" date="2018-04" db="EMBL/GenBank/DDBJ databases">
        <authorList>
            <person name="Vogel A."/>
        </authorList>
    </citation>
    <scope>NUCLEOTIDE SEQUENCE [LARGE SCALE GENOMIC DNA]</scope>
</reference>
<name>A0A484M2U4_9ASTE</name>
<dbReference type="Proteomes" id="UP000595140">
    <property type="component" value="Unassembled WGS sequence"/>
</dbReference>
<keyword evidence="2" id="KW-1185">Reference proteome</keyword>
<evidence type="ECO:0000313" key="2">
    <source>
        <dbReference type="Proteomes" id="UP000595140"/>
    </source>
</evidence>
<proteinExistence type="predicted"/>
<dbReference type="EMBL" id="OOIL02002425">
    <property type="protein sequence ID" value="VFQ82774.1"/>
    <property type="molecule type" value="Genomic_DNA"/>
</dbReference>
<gene>
    <name evidence="1" type="ORF">CCAM_LOCUS24550</name>
</gene>
<protein>
    <submittedName>
        <fullName evidence="1">Uncharacterized protein</fullName>
    </submittedName>
</protein>
<organism evidence="1 2">
    <name type="scientific">Cuscuta campestris</name>
    <dbReference type="NCBI Taxonomy" id="132261"/>
    <lineage>
        <taxon>Eukaryota</taxon>
        <taxon>Viridiplantae</taxon>
        <taxon>Streptophyta</taxon>
        <taxon>Embryophyta</taxon>
        <taxon>Tracheophyta</taxon>
        <taxon>Spermatophyta</taxon>
        <taxon>Magnoliopsida</taxon>
        <taxon>eudicotyledons</taxon>
        <taxon>Gunneridae</taxon>
        <taxon>Pentapetalae</taxon>
        <taxon>asterids</taxon>
        <taxon>lamiids</taxon>
        <taxon>Solanales</taxon>
        <taxon>Convolvulaceae</taxon>
        <taxon>Cuscuteae</taxon>
        <taxon>Cuscuta</taxon>
        <taxon>Cuscuta subgen. Grammica</taxon>
        <taxon>Cuscuta sect. Cleistogrammica</taxon>
    </lineage>
</organism>
<evidence type="ECO:0000313" key="1">
    <source>
        <dbReference type="EMBL" id="VFQ82774.1"/>
    </source>
</evidence>
<sequence length="220" mass="23722">MTIDIIRKTESSQSEVYTANPTLSSLDLLGRLSRKVTLYSSILQAKPLGGQCYRALSSIILKKQRHHRRREPAAGRHPCCPTSASNVAPRHWTSPPLPATIIIAVESNRRRCFLRRSSAAVELQRCQSLPSAAELHLRLSTAAIIADELPAPVALPQPVAAAASFARGLPSASVPPTTVHLVVLPDVASTAGVIRQMNLEPIPEGIEEEMYDGVAVSLIC</sequence>
<accession>A0A484M2U4</accession>